<dbReference type="EMBL" id="BMMM01000003">
    <property type="protein sequence ID" value="GGN57117.1"/>
    <property type="molecule type" value="Genomic_DNA"/>
</dbReference>
<dbReference type="Pfam" id="PF07929">
    <property type="entry name" value="PRiA4_ORF3"/>
    <property type="match status" value="1"/>
</dbReference>
<dbReference type="Proteomes" id="UP000600365">
    <property type="component" value="Unassembled WGS sequence"/>
</dbReference>
<evidence type="ECO:0000313" key="2">
    <source>
        <dbReference type="EMBL" id="GGN57117.1"/>
    </source>
</evidence>
<dbReference type="SUPFAM" id="SSF159941">
    <property type="entry name" value="MM3350-like"/>
    <property type="match status" value="1"/>
</dbReference>
<dbReference type="Gene3D" id="3.10.290.30">
    <property type="entry name" value="MM3350-like"/>
    <property type="match status" value="1"/>
</dbReference>
<dbReference type="PANTHER" id="PTHR41878">
    <property type="entry name" value="LEXA REPRESSOR-RELATED"/>
    <property type="match status" value="1"/>
</dbReference>
<feature type="domain" description="Plasmid pRiA4b Orf3-like" evidence="1">
    <location>
        <begin position="6"/>
        <end position="171"/>
    </location>
</feature>
<organism evidence="2 3">
    <name type="scientific">Streptomyces albiflavescens</name>
    <dbReference type="NCBI Taxonomy" id="1623582"/>
    <lineage>
        <taxon>Bacteria</taxon>
        <taxon>Bacillati</taxon>
        <taxon>Actinomycetota</taxon>
        <taxon>Actinomycetes</taxon>
        <taxon>Kitasatosporales</taxon>
        <taxon>Streptomycetaceae</taxon>
        <taxon>Streptomyces</taxon>
    </lineage>
</organism>
<name>A0A917XYJ6_9ACTN</name>
<dbReference type="InterPro" id="IPR024047">
    <property type="entry name" value="MM3350-like_sf"/>
</dbReference>
<dbReference type="PANTHER" id="PTHR41878:SF1">
    <property type="entry name" value="TNPR PROTEIN"/>
    <property type="match status" value="1"/>
</dbReference>
<comment type="caution">
    <text evidence="2">The sequence shown here is derived from an EMBL/GenBank/DDBJ whole genome shotgun (WGS) entry which is preliminary data.</text>
</comment>
<reference evidence="2 3" key="1">
    <citation type="journal article" date="2014" name="Int. J. Syst. Evol. Microbiol.">
        <title>Complete genome sequence of Corynebacterium casei LMG S-19264T (=DSM 44701T), isolated from a smear-ripened cheese.</title>
        <authorList>
            <consortium name="US DOE Joint Genome Institute (JGI-PGF)"/>
            <person name="Walter F."/>
            <person name="Albersmeier A."/>
            <person name="Kalinowski J."/>
            <person name="Ruckert C."/>
        </authorList>
    </citation>
    <scope>NUCLEOTIDE SEQUENCE [LARGE SCALE GENOMIC DNA]</scope>
    <source>
        <strain evidence="2 3">CGMCC 4.7111</strain>
    </source>
</reference>
<protein>
    <submittedName>
        <fullName evidence="2">Plasmid pRiA4b ORF-3 family protein</fullName>
    </submittedName>
</protein>
<evidence type="ECO:0000313" key="3">
    <source>
        <dbReference type="Proteomes" id="UP000600365"/>
    </source>
</evidence>
<dbReference type="AlphaFoldDB" id="A0A917XYJ6"/>
<evidence type="ECO:0000259" key="1">
    <source>
        <dbReference type="Pfam" id="PF07929"/>
    </source>
</evidence>
<proteinExistence type="predicted"/>
<keyword evidence="3" id="KW-1185">Reference proteome</keyword>
<gene>
    <name evidence="2" type="ORF">GCM10011579_018980</name>
</gene>
<accession>A0A917XYJ6</accession>
<dbReference type="InterPro" id="IPR012912">
    <property type="entry name" value="Plasmid_pRiA4b_Orf3-like"/>
</dbReference>
<sequence length="180" mass="20427">MPADSVLQIKITLADIRPPIWRRLQVPADLTLDSLHLTIQTAMGWENYHMHLFQTPTGDYGRRDSELGHRDERKVPLYAVAPAAGDKISYTYDFGDDWVHRIEVEKALPREPGTAYPRCLTGRRACPPEDCGGPWGYANFIEAITDPGHEEHDELLEWVGGAFDPSQFDVEDINKRLTAR</sequence>
<dbReference type="RefSeq" id="WP_189185465.1">
    <property type="nucleotide sequence ID" value="NZ_BMMM01000003.1"/>
</dbReference>